<evidence type="ECO:0000313" key="2">
    <source>
        <dbReference type="EMBL" id="KAK7013309.1"/>
    </source>
</evidence>
<name>A0AAW0ALR0_9AGAR</name>
<comment type="caution">
    <text evidence="2">The sequence shown here is derived from an EMBL/GenBank/DDBJ whole genome shotgun (WGS) entry which is preliminary data.</text>
</comment>
<evidence type="ECO:0000256" key="1">
    <source>
        <dbReference type="SAM" id="MobiDB-lite"/>
    </source>
</evidence>
<gene>
    <name evidence="2" type="ORF">R3P38DRAFT_2788862</name>
</gene>
<protein>
    <submittedName>
        <fullName evidence="2">Uncharacterized protein</fullName>
    </submittedName>
</protein>
<feature type="region of interest" description="Disordered" evidence="1">
    <location>
        <begin position="55"/>
        <end position="115"/>
    </location>
</feature>
<keyword evidence="3" id="KW-1185">Reference proteome</keyword>
<dbReference type="AlphaFoldDB" id="A0AAW0ALR0"/>
<organism evidence="2 3">
    <name type="scientific">Favolaschia claudopus</name>
    <dbReference type="NCBI Taxonomy" id="2862362"/>
    <lineage>
        <taxon>Eukaryota</taxon>
        <taxon>Fungi</taxon>
        <taxon>Dikarya</taxon>
        <taxon>Basidiomycota</taxon>
        <taxon>Agaricomycotina</taxon>
        <taxon>Agaricomycetes</taxon>
        <taxon>Agaricomycetidae</taxon>
        <taxon>Agaricales</taxon>
        <taxon>Marasmiineae</taxon>
        <taxon>Mycenaceae</taxon>
        <taxon>Favolaschia</taxon>
    </lineage>
</organism>
<sequence length="115" mass="12901">MAGVIELETDVPFDPSEWIGTNRLYKNVPLHVADAFNAIRAIFLRSSYRGNGMLKTSSQLKIIEDEGDYEEPEEGSGSKKRRPKAPRGASKKQKKKDHTETSKANPTRRKKGGKK</sequence>
<dbReference type="Proteomes" id="UP001362999">
    <property type="component" value="Unassembled WGS sequence"/>
</dbReference>
<evidence type="ECO:0000313" key="3">
    <source>
        <dbReference type="Proteomes" id="UP001362999"/>
    </source>
</evidence>
<feature type="compositionally biased region" description="Basic residues" evidence="1">
    <location>
        <begin position="106"/>
        <end position="115"/>
    </location>
</feature>
<dbReference type="EMBL" id="JAWWNJ010000060">
    <property type="protein sequence ID" value="KAK7013309.1"/>
    <property type="molecule type" value="Genomic_DNA"/>
</dbReference>
<accession>A0AAW0ALR0</accession>
<proteinExistence type="predicted"/>
<feature type="compositionally biased region" description="Acidic residues" evidence="1">
    <location>
        <begin position="65"/>
        <end position="74"/>
    </location>
</feature>
<feature type="compositionally biased region" description="Basic residues" evidence="1">
    <location>
        <begin position="78"/>
        <end position="96"/>
    </location>
</feature>
<reference evidence="2 3" key="1">
    <citation type="journal article" date="2024" name="J Genomics">
        <title>Draft genome sequencing and assembly of Favolaschia claudopus CIRM-BRFM 2984 isolated from oak limbs.</title>
        <authorList>
            <person name="Navarro D."/>
            <person name="Drula E."/>
            <person name="Chaduli D."/>
            <person name="Cazenave R."/>
            <person name="Ahrendt S."/>
            <person name="Wang J."/>
            <person name="Lipzen A."/>
            <person name="Daum C."/>
            <person name="Barry K."/>
            <person name="Grigoriev I.V."/>
            <person name="Favel A."/>
            <person name="Rosso M.N."/>
            <person name="Martin F."/>
        </authorList>
    </citation>
    <scope>NUCLEOTIDE SEQUENCE [LARGE SCALE GENOMIC DNA]</scope>
    <source>
        <strain evidence="2 3">CIRM-BRFM 2984</strain>
    </source>
</reference>